<proteinExistence type="predicted"/>
<dbReference type="Pfam" id="PF09391">
    <property type="entry name" value="DUF2000"/>
    <property type="match status" value="1"/>
</dbReference>
<evidence type="ECO:0008006" key="4">
    <source>
        <dbReference type="Google" id="ProtNLM"/>
    </source>
</evidence>
<dbReference type="Proteomes" id="UP000321685">
    <property type="component" value="Unassembled WGS sequence"/>
</dbReference>
<evidence type="ECO:0000256" key="1">
    <source>
        <dbReference type="SAM" id="MobiDB-lite"/>
    </source>
</evidence>
<dbReference type="InterPro" id="IPR023476">
    <property type="entry name" value="Pep_tRNA_hydro_II_dom_sf"/>
</dbReference>
<sequence>MTPGTAGRHAVAVSGAGPPTSGTYKTRPPAAGDRGVMENDSTPVRFPTKVVVLLRDDLEGWQALNVTAFLSGAVTAAVPELVGEPYADADGTGYLPMLGQPILVMQGSKEVLTAARERANARGLPLAVFTKDLFATGNDADNRAAVAAVAAADLDLVGLAVHGPRNGVDKVCKGARMHP</sequence>
<feature type="region of interest" description="Disordered" evidence="1">
    <location>
        <begin position="1"/>
        <end position="41"/>
    </location>
</feature>
<dbReference type="EMBL" id="BJVJ01000063">
    <property type="protein sequence ID" value="GEL25763.1"/>
    <property type="molecule type" value="Genomic_DNA"/>
</dbReference>
<comment type="caution">
    <text evidence="2">The sequence shown here is derived from an EMBL/GenBank/DDBJ whole genome shotgun (WGS) entry which is preliminary data.</text>
</comment>
<reference evidence="2 3" key="1">
    <citation type="submission" date="2019-07" db="EMBL/GenBank/DDBJ databases">
        <title>Whole genome shotgun sequence of Pseudonocardia sulfidoxydans NBRC 16205.</title>
        <authorList>
            <person name="Hosoyama A."/>
            <person name="Uohara A."/>
            <person name="Ohji S."/>
            <person name="Ichikawa N."/>
        </authorList>
    </citation>
    <scope>NUCLEOTIDE SEQUENCE [LARGE SCALE GENOMIC DNA]</scope>
    <source>
        <strain evidence="2 3">NBRC 16205</strain>
    </source>
</reference>
<gene>
    <name evidence="2" type="ORF">PSU4_47170</name>
</gene>
<accession>A0A511DNB3</accession>
<protein>
    <recommendedName>
        <fullName evidence="4">DUF2000 domain-containing protein</fullName>
    </recommendedName>
</protein>
<organism evidence="2 3">
    <name type="scientific">Pseudonocardia sulfidoxydans NBRC 16205</name>
    <dbReference type="NCBI Taxonomy" id="1223511"/>
    <lineage>
        <taxon>Bacteria</taxon>
        <taxon>Bacillati</taxon>
        <taxon>Actinomycetota</taxon>
        <taxon>Actinomycetes</taxon>
        <taxon>Pseudonocardiales</taxon>
        <taxon>Pseudonocardiaceae</taxon>
        <taxon>Pseudonocardia</taxon>
    </lineage>
</organism>
<dbReference type="InterPro" id="IPR018988">
    <property type="entry name" value="DUF2000"/>
</dbReference>
<dbReference type="Gene3D" id="3.40.1490.10">
    <property type="entry name" value="Bit1"/>
    <property type="match status" value="1"/>
</dbReference>
<keyword evidence="3" id="KW-1185">Reference proteome</keyword>
<name>A0A511DNB3_9PSEU</name>
<dbReference type="AlphaFoldDB" id="A0A511DNB3"/>
<dbReference type="SUPFAM" id="SSF102462">
    <property type="entry name" value="Peptidyl-tRNA hydrolase II"/>
    <property type="match status" value="1"/>
</dbReference>
<evidence type="ECO:0000313" key="3">
    <source>
        <dbReference type="Proteomes" id="UP000321685"/>
    </source>
</evidence>
<evidence type="ECO:0000313" key="2">
    <source>
        <dbReference type="EMBL" id="GEL25763.1"/>
    </source>
</evidence>